<feature type="region of interest" description="Disordered" evidence="1">
    <location>
        <begin position="97"/>
        <end position="120"/>
    </location>
</feature>
<accession>A0A816M3V9</accession>
<gene>
    <name evidence="2" type="ORF">XDN619_LOCUS2005</name>
</gene>
<dbReference type="GO" id="GO:0005385">
    <property type="term" value="F:zinc ion transmembrane transporter activity"/>
    <property type="evidence" value="ECO:0007669"/>
    <property type="project" value="TreeGrafter"/>
</dbReference>
<dbReference type="GO" id="GO:0030003">
    <property type="term" value="P:intracellular monoatomic cation homeostasis"/>
    <property type="evidence" value="ECO:0007669"/>
    <property type="project" value="TreeGrafter"/>
</dbReference>
<name>A0A816M3V9_9BILA</name>
<protein>
    <submittedName>
        <fullName evidence="2">Uncharacterized protein</fullName>
    </submittedName>
</protein>
<sequence length="157" mass="18090">MPFCSLASFGDTISHLIPYTLGLHHHNVKGHEHHRGYEEQKEEIDTIQINRYRHNQNSAHSHDHNHIIRLTDTTKADQTNSNTTLNIDKNLAHDHVHHQNMRQASEEKSNTSNKKFEHKNSSKVAQVTGWMIILEDGIHNFADGLAIETIFSERLMC</sequence>
<dbReference type="GO" id="GO:0140410">
    <property type="term" value="F:monoatomic cation:bicarbonate symporter activity"/>
    <property type="evidence" value="ECO:0007669"/>
    <property type="project" value="TreeGrafter"/>
</dbReference>
<dbReference type="PANTHER" id="PTHR12191">
    <property type="entry name" value="SOLUTE CARRIER FAMILY 39"/>
    <property type="match status" value="1"/>
</dbReference>
<dbReference type="GO" id="GO:0005886">
    <property type="term" value="C:plasma membrane"/>
    <property type="evidence" value="ECO:0007669"/>
    <property type="project" value="TreeGrafter"/>
</dbReference>
<organism evidence="2 3">
    <name type="scientific">Rotaria magnacalcarata</name>
    <dbReference type="NCBI Taxonomy" id="392030"/>
    <lineage>
        <taxon>Eukaryota</taxon>
        <taxon>Metazoa</taxon>
        <taxon>Spiralia</taxon>
        <taxon>Gnathifera</taxon>
        <taxon>Rotifera</taxon>
        <taxon>Eurotatoria</taxon>
        <taxon>Bdelloidea</taxon>
        <taxon>Philodinida</taxon>
        <taxon>Philodinidae</taxon>
        <taxon>Rotaria</taxon>
    </lineage>
</organism>
<reference evidence="2" key="1">
    <citation type="submission" date="2021-02" db="EMBL/GenBank/DDBJ databases">
        <authorList>
            <person name="Nowell W R."/>
        </authorList>
    </citation>
    <scope>NUCLEOTIDE SEQUENCE</scope>
</reference>
<evidence type="ECO:0000313" key="3">
    <source>
        <dbReference type="Proteomes" id="UP000663887"/>
    </source>
</evidence>
<comment type="caution">
    <text evidence="2">The sequence shown here is derived from an EMBL/GenBank/DDBJ whole genome shotgun (WGS) entry which is preliminary data.</text>
</comment>
<dbReference type="AlphaFoldDB" id="A0A816M3V9"/>
<feature type="compositionally biased region" description="Basic and acidic residues" evidence="1">
    <location>
        <begin position="104"/>
        <end position="120"/>
    </location>
</feature>
<proteinExistence type="predicted"/>
<dbReference type="Proteomes" id="UP000663887">
    <property type="component" value="Unassembled WGS sequence"/>
</dbReference>
<evidence type="ECO:0000313" key="2">
    <source>
        <dbReference type="EMBL" id="CAF1973439.1"/>
    </source>
</evidence>
<dbReference type="EMBL" id="CAJNRG010000095">
    <property type="protein sequence ID" value="CAF1973439.1"/>
    <property type="molecule type" value="Genomic_DNA"/>
</dbReference>
<dbReference type="GO" id="GO:0071578">
    <property type="term" value="P:zinc ion import across plasma membrane"/>
    <property type="evidence" value="ECO:0007669"/>
    <property type="project" value="TreeGrafter"/>
</dbReference>
<dbReference type="PANTHER" id="PTHR12191:SF37">
    <property type="entry name" value="ZINC TRANSPORTER FOI"/>
    <property type="match status" value="1"/>
</dbReference>
<dbReference type="InterPro" id="IPR050799">
    <property type="entry name" value="ZIP_Transporter"/>
</dbReference>
<evidence type="ECO:0000256" key="1">
    <source>
        <dbReference type="SAM" id="MobiDB-lite"/>
    </source>
</evidence>